<evidence type="ECO:0000256" key="2">
    <source>
        <dbReference type="ARBA" id="ARBA00093604"/>
    </source>
</evidence>
<dbReference type="PANTHER" id="PTHR14097">
    <property type="entry name" value="OXIDOREDUCTASE HTATIP2"/>
    <property type="match status" value="1"/>
</dbReference>
<dbReference type="AlphaFoldDB" id="A0A1I7TRY7"/>
<proteinExistence type="predicted"/>
<dbReference type="GO" id="GO:0051170">
    <property type="term" value="P:import into nucleus"/>
    <property type="evidence" value="ECO:0007669"/>
    <property type="project" value="TreeGrafter"/>
</dbReference>
<dbReference type="WBParaSite" id="Csp11.Scaffold629.g11173.t1">
    <property type="protein sequence ID" value="Csp11.Scaffold629.g11173.t1"/>
    <property type="gene ID" value="Csp11.Scaffold629.g11173"/>
</dbReference>
<evidence type="ECO:0000313" key="5">
    <source>
        <dbReference type="WBParaSite" id="Csp11.Scaffold629.g11173.t1"/>
    </source>
</evidence>
<dbReference type="InterPro" id="IPR016040">
    <property type="entry name" value="NAD(P)-bd_dom"/>
</dbReference>
<dbReference type="GO" id="GO:1901607">
    <property type="term" value="P:alpha-amino acid biosynthetic process"/>
    <property type="evidence" value="ECO:0007669"/>
    <property type="project" value="UniProtKB-ARBA"/>
</dbReference>
<comment type="subunit">
    <text evidence="1">Monomer. Forms homodimers during oxidative stress. Interacts (via N-terminus) with elongation factor EEF1A1 (via middle-region); the interaction is direct and competes with EEF1A1 binding to guanyl-nucleotide exchange factor EEF1B2, thereby inhibiting GDP for GTP exchange and reactivation of EEF1A1. Interacts with nuclear transport receptors XPO4, IPO5/RANBP5, IPO7, IPO9 and KPNB1 as well as GCN1L1/GCN1 and LRPPRC probably through their HEAT repeats. Binds NCOA5/CIA.</text>
</comment>
<sequence>MSTAFVVGATGAVGSELVKLLADSSKFSKVVLLARRSVDAASGDKFVQKTVDFDKLEENSDDVRNLDVAFCALGTTRGKSGADGFYKVDHDYVMSAAKLAKENGVKQFVLVSSGSADDKSRFLYLKTKGEVEKEIGELNFEKFVIMRPGLIETKRDEFRFGEFAASVVLKPLRLVSNKFSSSATEIAQAMINATQTEESGKHIWDNVKIIEEAKKYSA</sequence>
<dbReference type="eggNOG" id="KOG4039">
    <property type="taxonomic scope" value="Eukaryota"/>
</dbReference>
<dbReference type="InterPro" id="IPR036291">
    <property type="entry name" value="NAD(P)-bd_dom_sf"/>
</dbReference>
<dbReference type="InterPro" id="IPR000534">
    <property type="entry name" value="Semialdehyde_DH_NAD-bd"/>
</dbReference>
<keyword evidence="4" id="KW-1185">Reference proteome</keyword>
<dbReference type="SMART" id="SM00859">
    <property type="entry name" value="Semialdhyde_dh"/>
    <property type="match status" value="1"/>
</dbReference>
<dbReference type="Gene3D" id="3.40.50.720">
    <property type="entry name" value="NAD(P)-binding Rossmann-like Domain"/>
    <property type="match status" value="1"/>
</dbReference>
<evidence type="ECO:0000313" key="4">
    <source>
        <dbReference type="Proteomes" id="UP000095282"/>
    </source>
</evidence>
<reference evidence="5" key="1">
    <citation type="submission" date="2016-11" db="UniProtKB">
        <authorList>
            <consortium name="WormBaseParasite"/>
        </authorList>
    </citation>
    <scope>IDENTIFICATION</scope>
</reference>
<dbReference type="PANTHER" id="PTHR14097:SF7">
    <property type="entry name" value="OXIDOREDUCTASE HTATIP2"/>
    <property type="match status" value="1"/>
</dbReference>
<accession>A0A1I7TRY7</accession>
<dbReference type="SUPFAM" id="SSF51735">
    <property type="entry name" value="NAD(P)-binding Rossmann-fold domains"/>
    <property type="match status" value="1"/>
</dbReference>
<organism evidence="4 5">
    <name type="scientific">Caenorhabditis tropicalis</name>
    <dbReference type="NCBI Taxonomy" id="1561998"/>
    <lineage>
        <taxon>Eukaryota</taxon>
        <taxon>Metazoa</taxon>
        <taxon>Ecdysozoa</taxon>
        <taxon>Nematoda</taxon>
        <taxon>Chromadorea</taxon>
        <taxon>Rhabditida</taxon>
        <taxon>Rhabditina</taxon>
        <taxon>Rhabditomorpha</taxon>
        <taxon>Rhabditoidea</taxon>
        <taxon>Rhabditidae</taxon>
        <taxon>Peloderinae</taxon>
        <taxon>Caenorhabditis</taxon>
    </lineage>
</organism>
<dbReference type="Proteomes" id="UP000095282">
    <property type="component" value="Unplaced"/>
</dbReference>
<protein>
    <recommendedName>
        <fullName evidence="2">Protein HTATIP2</fullName>
    </recommendedName>
</protein>
<evidence type="ECO:0000256" key="1">
    <source>
        <dbReference type="ARBA" id="ARBA00093483"/>
    </source>
</evidence>
<evidence type="ECO:0000259" key="3">
    <source>
        <dbReference type="SMART" id="SM00859"/>
    </source>
</evidence>
<dbReference type="Pfam" id="PF13460">
    <property type="entry name" value="NAD_binding_10"/>
    <property type="match status" value="1"/>
</dbReference>
<dbReference type="STRING" id="1561998.A0A1I7TRY7"/>
<feature type="domain" description="Semialdehyde dehydrogenase NAD-binding" evidence="3">
    <location>
        <begin position="3"/>
        <end position="102"/>
    </location>
</feature>
<dbReference type="GO" id="GO:0016620">
    <property type="term" value="F:oxidoreductase activity, acting on the aldehyde or oxo group of donors, NAD or NADP as acceptor"/>
    <property type="evidence" value="ECO:0007669"/>
    <property type="project" value="InterPro"/>
</dbReference>
<name>A0A1I7TRY7_9PELO</name>
<dbReference type="GO" id="GO:0005737">
    <property type="term" value="C:cytoplasm"/>
    <property type="evidence" value="ECO:0007669"/>
    <property type="project" value="TreeGrafter"/>
</dbReference>
<dbReference type="GO" id="GO:0051287">
    <property type="term" value="F:NAD binding"/>
    <property type="evidence" value="ECO:0007669"/>
    <property type="project" value="InterPro"/>
</dbReference>